<feature type="region of interest" description="Disordered" evidence="5">
    <location>
        <begin position="73"/>
        <end position="121"/>
    </location>
</feature>
<organism evidence="6 7">
    <name type="scientific">Erythroxylum novogranatense</name>
    <dbReference type="NCBI Taxonomy" id="1862640"/>
    <lineage>
        <taxon>Eukaryota</taxon>
        <taxon>Viridiplantae</taxon>
        <taxon>Streptophyta</taxon>
        <taxon>Embryophyta</taxon>
        <taxon>Tracheophyta</taxon>
        <taxon>Spermatophyta</taxon>
        <taxon>Magnoliopsida</taxon>
        <taxon>eudicotyledons</taxon>
        <taxon>Gunneridae</taxon>
        <taxon>Pentapetalae</taxon>
        <taxon>rosids</taxon>
        <taxon>fabids</taxon>
        <taxon>Malpighiales</taxon>
        <taxon>Erythroxylaceae</taxon>
        <taxon>Erythroxylum</taxon>
    </lineage>
</organism>
<dbReference type="AlphaFoldDB" id="A0AAV8U9D5"/>
<evidence type="ECO:0000313" key="7">
    <source>
        <dbReference type="Proteomes" id="UP001159364"/>
    </source>
</evidence>
<feature type="compositionally biased region" description="Basic and acidic residues" evidence="5">
    <location>
        <begin position="17"/>
        <end position="29"/>
    </location>
</feature>
<feature type="region of interest" description="Disordered" evidence="5">
    <location>
        <begin position="17"/>
        <end position="36"/>
    </location>
</feature>
<proteinExistence type="predicted"/>
<keyword evidence="4" id="KW-0472">Membrane</keyword>
<comment type="subcellular location">
    <subcellularLocation>
        <location evidence="1">Membrane</location>
        <topology evidence="1">Multi-pass membrane protein</topology>
    </subcellularLocation>
</comment>
<comment type="caution">
    <text evidence="6">The sequence shown here is derived from an EMBL/GenBank/DDBJ whole genome shotgun (WGS) entry which is preliminary data.</text>
</comment>
<name>A0AAV8U9D5_9ROSI</name>
<accession>A0AAV8U9D5</accession>
<dbReference type="GO" id="GO:0005385">
    <property type="term" value="F:zinc ion transmembrane transporter activity"/>
    <property type="evidence" value="ECO:0007669"/>
    <property type="project" value="TreeGrafter"/>
</dbReference>
<evidence type="ECO:0000256" key="1">
    <source>
        <dbReference type="ARBA" id="ARBA00004141"/>
    </source>
</evidence>
<evidence type="ECO:0000256" key="3">
    <source>
        <dbReference type="ARBA" id="ARBA00022989"/>
    </source>
</evidence>
<evidence type="ECO:0000256" key="5">
    <source>
        <dbReference type="SAM" id="MobiDB-lite"/>
    </source>
</evidence>
<keyword evidence="7" id="KW-1185">Reference proteome</keyword>
<dbReference type="GO" id="GO:0016020">
    <property type="term" value="C:membrane"/>
    <property type="evidence" value="ECO:0007669"/>
    <property type="project" value="UniProtKB-SubCell"/>
</dbReference>
<keyword evidence="3" id="KW-1133">Transmembrane helix</keyword>
<reference evidence="6 7" key="1">
    <citation type="submission" date="2021-09" db="EMBL/GenBank/DDBJ databases">
        <title>Genomic insights and catalytic innovation underlie evolution of tropane alkaloids biosynthesis.</title>
        <authorList>
            <person name="Wang Y.-J."/>
            <person name="Tian T."/>
            <person name="Huang J.-P."/>
            <person name="Huang S.-X."/>
        </authorList>
    </citation>
    <scope>NUCLEOTIDE SEQUENCE [LARGE SCALE GENOMIC DNA]</scope>
    <source>
        <strain evidence="6">KIB-2018</strain>
        <tissue evidence="6">Leaf</tissue>
    </source>
</reference>
<dbReference type="GO" id="GO:0006882">
    <property type="term" value="P:intracellular zinc ion homeostasis"/>
    <property type="evidence" value="ECO:0007669"/>
    <property type="project" value="TreeGrafter"/>
</dbReference>
<feature type="compositionally biased region" description="Basic and acidic residues" evidence="5">
    <location>
        <begin position="89"/>
        <end position="114"/>
    </location>
</feature>
<dbReference type="PANTHER" id="PTHR16950:SF16">
    <property type="entry name" value="ZINC TRANSPORTER ZIP13"/>
    <property type="match status" value="1"/>
</dbReference>
<evidence type="ECO:0000313" key="6">
    <source>
        <dbReference type="EMBL" id="KAJ8774769.1"/>
    </source>
</evidence>
<dbReference type="EMBL" id="JAIWQS010000001">
    <property type="protein sequence ID" value="KAJ8774769.1"/>
    <property type="molecule type" value="Genomic_DNA"/>
</dbReference>
<dbReference type="PANTHER" id="PTHR16950">
    <property type="entry name" value="ZINC TRANSPORTER SLC39A7 HISTIDINE-RICH MEMBRANE PROTEIN KE4"/>
    <property type="match status" value="1"/>
</dbReference>
<gene>
    <name evidence="6" type="ORF">K2173_017215</name>
</gene>
<protein>
    <submittedName>
        <fullName evidence="6">Uncharacterized protein</fullName>
    </submittedName>
</protein>
<dbReference type="Pfam" id="PF02535">
    <property type="entry name" value="Zip"/>
    <property type="match status" value="1"/>
</dbReference>
<dbReference type="InterPro" id="IPR003689">
    <property type="entry name" value="ZIP"/>
</dbReference>
<evidence type="ECO:0000256" key="2">
    <source>
        <dbReference type="ARBA" id="ARBA00022692"/>
    </source>
</evidence>
<sequence length="205" mass="22422">MLGDAFLHQLPHAFGGEHSDLHDHGDHSQVGRNSHSHSLKDLSVGLSILAGIVLFLLVEKVVRYVENNSTETNAWSHGHRHHLHKSSRKLKDAYEVHEKSQPHSSKECGAKGSEDVSDNSVNGVNVTQDASLLCKHNFTDGMALGSAFLVYGSVGVWYRTLFLLAHELPQEGDRWQGWPGESCLVNPVTSLVLGMSVALCISLAE</sequence>
<feature type="compositionally biased region" description="Basic residues" evidence="5">
    <location>
        <begin position="77"/>
        <end position="88"/>
    </location>
</feature>
<evidence type="ECO:0000256" key="4">
    <source>
        <dbReference type="ARBA" id="ARBA00023136"/>
    </source>
</evidence>
<dbReference type="Proteomes" id="UP001159364">
    <property type="component" value="Linkage Group LG01"/>
</dbReference>
<keyword evidence="2" id="KW-0812">Transmembrane</keyword>